<dbReference type="EC" id="2.7.1.19" evidence="3"/>
<dbReference type="InterPro" id="IPR006083">
    <property type="entry name" value="PRK/URK"/>
</dbReference>
<accession>A0A101GP51</accession>
<dbReference type="PANTHER" id="PTHR10285">
    <property type="entry name" value="URIDINE KINASE"/>
    <property type="match status" value="1"/>
</dbReference>
<evidence type="ECO:0000256" key="7">
    <source>
        <dbReference type="ARBA" id="ARBA00022741"/>
    </source>
</evidence>
<dbReference type="Gene3D" id="3.40.50.300">
    <property type="entry name" value="P-loop containing nucleotide triphosphate hydrolases"/>
    <property type="match status" value="1"/>
</dbReference>
<evidence type="ECO:0000313" key="15">
    <source>
        <dbReference type="Proteomes" id="UP000054323"/>
    </source>
</evidence>
<name>A0A101GP51_9EURY</name>
<dbReference type="EMBL" id="LGGD01000084">
    <property type="protein sequence ID" value="KUK62056.1"/>
    <property type="molecule type" value="Genomic_DNA"/>
</dbReference>
<dbReference type="PROSITE" id="PS00567">
    <property type="entry name" value="PHOSPHORIBULOKINASE"/>
    <property type="match status" value="1"/>
</dbReference>
<keyword evidence="4" id="KW-0602">Photosynthesis</keyword>
<dbReference type="Proteomes" id="UP000054598">
    <property type="component" value="Unassembled WGS sequence"/>
</dbReference>
<comment type="catalytic activity">
    <reaction evidence="11">
        <text>D-ribulose 5-phosphate + ATP = D-ribulose 1,5-bisphosphate + ADP + H(+)</text>
        <dbReference type="Rhea" id="RHEA:19365"/>
        <dbReference type="ChEBI" id="CHEBI:15378"/>
        <dbReference type="ChEBI" id="CHEBI:30616"/>
        <dbReference type="ChEBI" id="CHEBI:57870"/>
        <dbReference type="ChEBI" id="CHEBI:58121"/>
        <dbReference type="ChEBI" id="CHEBI:456216"/>
        <dbReference type="EC" id="2.7.1.19"/>
    </reaction>
</comment>
<evidence type="ECO:0000313" key="14">
    <source>
        <dbReference type="EMBL" id="KUL00337.1"/>
    </source>
</evidence>
<comment type="pathway">
    <text evidence="1">Carbohydrate biosynthesis; Calvin cycle.</text>
</comment>
<evidence type="ECO:0000256" key="10">
    <source>
        <dbReference type="ARBA" id="ARBA00031382"/>
    </source>
</evidence>
<keyword evidence="6" id="KW-0808">Transferase</keyword>
<dbReference type="NCBIfam" id="NF005655">
    <property type="entry name" value="PRK07429.1"/>
    <property type="match status" value="1"/>
</dbReference>
<dbReference type="GO" id="GO:0008974">
    <property type="term" value="F:phosphoribulokinase activity"/>
    <property type="evidence" value="ECO:0007669"/>
    <property type="project" value="UniProtKB-EC"/>
</dbReference>
<evidence type="ECO:0000256" key="9">
    <source>
        <dbReference type="ARBA" id="ARBA00022840"/>
    </source>
</evidence>
<dbReference type="GO" id="GO:0005524">
    <property type="term" value="F:ATP binding"/>
    <property type="evidence" value="ECO:0007669"/>
    <property type="project" value="UniProtKB-KW"/>
</dbReference>
<evidence type="ECO:0000256" key="1">
    <source>
        <dbReference type="ARBA" id="ARBA00005215"/>
    </source>
</evidence>
<evidence type="ECO:0000256" key="6">
    <source>
        <dbReference type="ARBA" id="ARBA00022679"/>
    </source>
</evidence>
<evidence type="ECO:0000256" key="2">
    <source>
        <dbReference type="ARBA" id="ARBA00009719"/>
    </source>
</evidence>
<keyword evidence="8 13" id="KW-0418">Kinase</keyword>
<comment type="similarity">
    <text evidence="2">Belongs to the phosphoribulokinase family.</text>
</comment>
<keyword evidence="5" id="KW-0113">Calvin cycle</keyword>
<dbReference type="EMBL" id="LGHE01000178">
    <property type="protein sequence ID" value="KUL00337.1"/>
    <property type="molecule type" value="Genomic_DNA"/>
</dbReference>
<dbReference type="Pfam" id="PF00485">
    <property type="entry name" value="PRK"/>
    <property type="match status" value="1"/>
</dbReference>
<evidence type="ECO:0000256" key="5">
    <source>
        <dbReference type="ARBA" id="ARBA00022567"/>
    </source>
</evidence>
<evidence type="ECO:0000313" key="16">
    <source>
        <dbReference type="Proteomes" id="UP000054598"/>
    </source>
</evidence>
<evidence type="ECO:0000256" key="8">
    <source>
        <dbReference type="ARBA" id="ARBA00022777"/>
    </source>
</evidence>
<dbReference type="InterPro" id="IPR027417">
    <property type="entry name" value="P-loop_NTPase"/>
</dbReference>
<dbReference type="GO" id="GO:0019253">
    <property type="term" value="P:reductive pentose-phosphate cycle"/>
    <property type="evidence" value="ECO:0007669"/>
    <property type="project" value="UniProtKB-KW"/>
</dbReference>
<evidence type="ECO:0000259" key="12">
    <source>
        <dbReference type="Pfam" id="PF00485"/>
    </source>
</evidence>
<reference evidence="13" key="1">
    <citation type="journal article" date="2015" name="MBio">
        <title>Genome-resolved metagenomic analysis reveals roles for candidate phyla and other microbial community members in biogeochemical transformations in oil reservoirs.</title>
        <authorList>
            <person name="Hu P."/>
            <person name="Tom L."/>
            <person name="Singh A."/>
            <person name="Thomas B.C."/>
            <person name="Baker B.J."/>
            <person name="Piceno Y.M."/>
            <person name="Andersen G.L."/>
            <person name="Banfield J.F."/>
        </authorList>
    </citation>
    <scope>NUCLEOTIDE SEQUENCE [LARGE SCALE GENOMIC DNA]</scope>
    <source>
        <strain evidence="13">62_101</strain>
        <strain evidence="14">63_41</strain>
    </source>
</reference>
<organism evidence="13 15">
    <name type="scientific">Methanoculleus marisnigri</name>
    <dbReference type="NCBI Taxonomy" id="2198"/>
    <lineage>
        <taxon>Archaea</taxon>
        <taxon>Methanobacteriati</taxon>
        <taxon>Methanobacteriota</taxon>
        <taxon>Stenosarchaea group</taxon>
        <taxon>Methanomicrobia</taxon>
        <taxon>Methanomicrobiales</taxon>
        <taxon>Methanomicrobiaceae</taxon>
        <taxon>Methanoculleus</taxon>
    </lineage>
</organism>
<sequence length="341" mass="38745">MPRSDFKRVIAESSYVFIIGVAGDSGTGKTTFTRAIREIFGEDLVSTITIDDYHRYDRRERKELGITPLVPEANRFDLLEEHLDDLKAGRTIQKPVYNHDNGKFEPPVPFKPTKILILEGLHPFITPKMRSLIDFKLYVDPDPDVKRAWKIKRDVERRGYSPEAVLREMAERKPDFEQYVAPQCRFADAVIRIAFSKYGREASEKRNVYHVTLCQSKLEKSIRDVDLSIDLFPLLSLSQRDFMVEFTVEEIGGRAMGALTFDGELNDAVVRKLEKNIEIQTQVRPIDLVESGAYLTAGDMAQLILAWRIVNRRIFIESTPVTAGGEQAASTGNGGCECGRR</sequence>
<feature type="domain" description="Phosphoribulokinase/uridine kinase" evidence="12">
    <location>
        <begin position="18"/>
        <end position="192"/>
    </location>
</feature>
<evidence type="ECO:0000256" key="11">
    <source>
        <dbReference type="ARBA" id="ARBA00047663"/>
    </source>
</evidence>
<dbReference type="AlphaFoldDB" id="A0A101GP51"/>
<keyword evidence="7" id="KW-0547">Nucleotide-binding</keyword>
<dbReference type="SUPFAM" id="SSF52540">
    <property type="entry name" value="P-loop containing nucleoside triphosphate hydrolases"/>
    <property type="match status" value="1"/>
</dbReference>
<gene>
    <name evidence="13" type="ORF">XD82_0827</name>
    <name evidence="14" type="ORF">XE10_1460</name>
</gene>
<dbReference type="InterPro" id="IPR006082">
    <property type="entry name" value="PRK"/>
</dbReference>
<protein>
    <recommendedName>
        <fullName evidence="3">phosphoribulokinase</fullName>
        <ecNumber evidence="3">2.7.1.19</ecNumber>
    </recommendedName>
    <alternativeName>
        <fullName evidence="10">Phosphopentokinase</fullName>
    </alternativeName>
</protein>
<comment type="caution">
    <text evidence="13">The sequence shown here is derived from an EMBL/GenBank/DDBJ whole genome shotgun (WGS) entry which is preliminary data.</text>
</comment>
<evidence type="ECO:0000256" key="3">
    <source>
        <dbReference type="ARBA" id="ARBA00012042"/>
    </source>
</evidence>
<dbReference type="PRINTS" id="PR00478">
    <property type="entry name" value="PHRIBLKINASE"/>
</dbReference>
<dbReference type="Proteomes" id="UP000054323">
    <property type="component" value="Unassembled WGS sequence"/>
</dbReference>
<evidence type="ECO:0000313" key="13">
    <source>
        <dbReference type="EMBL" id="KUK62056.1"/>
    </source>
</evidence>
<keyword evidence="9" id="KW-0067">ATP-binding</keyword>
<reference evidence="15 16" key="2">
    <citation type="journal article" date="2015" name="MBio">
        <title>Genome-Resolved Metagenomic Analysis Reveals Roles for Candidate Phyla and Other Microbial Community Members in Biogeochemical Transformations in Oil Reservoirs.</title>
        <authorList>
            <person name="Hu P."/>
            <person name="Tom L."/>
            <person name="Singh A."/>
            <person name="Thomas B.C."/>
            <person name="Baker B.J."/>
            <person name="Piceno Y.M."/>
            <person name="Andersen G.L."/>
            <person name="Banfield J.F."/>
        </authorList>
    </citation>
    <scope>NUCLEOTIDE SEQUENCE [LARGE SCALE GENOMIC DNA]</scope>
</reference>
<dbReference type="PATRIC" id="fig|2198.3.peg.1392"/>
<evidence type="ECO:0000256" key="4">
    <source>
        <dbReference type="ARBA" id="ARBA00022531"/>
    </source>
</evidence>
<proteinExistence type="inferred from homology"/>